<evidence type="ECO:0008006" key="3">
    <source>
        <dbReference type="Google" id="ProtNLM"/>
    </source>
</evidence>
<dbReference type="GO" id="GO:0008061">
    <property type="term" value="F:chitin binding"/>
    <property type="evidence" value="ECO:0007669"/>
    <property type="project" value="InterPro"/>
</dbReference>
<accession>A0A1I8N783</accession>
<dbReference type="VEuPathDB" id="VectorBase:MDOA012281"/>
<dbReference type="AlphaFoldDB" id="A0A1I8N783"/>
<name>A0A1I8N783_MUSDO</name>
<protein>
    <recommendedName>
        <fullName evidence="3">Chitin-binding type-2 domain-containing protein</fullName>
    </recommendedName>
</protein>
<organism evidence="2">
    <name type="scientific">Musca domestica</name>
    <name type="common">House fly</name>
    <dbReference type="NCBI Taxonomy" id="7370"/>
    <lineage>
        <taxon>Eukaryota</taxon>
        <taxon>Metazoa</taxon>
        <taxon>Ecdysozoa</taxon>
        <taxon>Arthropoda</taxon>
        <taxon>Hexapoda</taxon>
        <taxon>Insecta</taxon>
        <taxon>Pterygota</taxon>
        <taxon>Neoptera</taxon>
        <taxon>Endopterygota</taxon>
        <taxon>Diptera</taxon>
        <taxon>Brachycera</taxon>
        <taxon>Muscomorpha</taxon>
        <taxon>Muscoidea</taxon>
        <taxon>Muscidae</taxon>
        <taxon>Musca</taxon>
    </lineage>
</organism>
<feature type="signal peptide" evidence="1">
    <location>
        <begin position="1"/>
        <end position="22"/>
    </location>
</feature>
<dbReference type="InterPro" id="IPR036508">
    <property type="entry name" value="Chitin-bd_dom_sf"/>
</dbReference>
<proteinExistence type="predicted"/>
<dbReference type="PANTHER" id="PTHR20987:SF0">
    <property type="entry name" value="CHITIN-BINDING TYPE-2 DOMAIN-CONTAINING PROTEIN-RELATED"/>
    <property type="match status" value="1"/>
</dbReference>
<dbReference type="SUPFAM" id="SSF57625">
    <property type="entry name" value="Invertebrate chitin-binding proteins"/>
    <property type="match status" value="1"/>
</dbReference>
<dbReference type="VEuPathDB" id="VectorBase:MDOMA2_005466"/>
<dbReference type="PANTHER" id="PTHR20987">
    <property type="entry name" value="CHITIN-BINDING TYPE-2 DOMAIN-CONTAINING PROTEIN-RELATED"/>
    <property type="match status" value="1"/>
</dbReference>
<evidence type="ECO:0000313" key="2">
    <source>
        <dbReference type="EnsemblMetazoa" id="MDOA012281-PB"/>
    </source>
</evidence>
<keyword evidence="1" id="KW-0732">Signal</keyword>
<feature type="chain" id="PRO_5044561357" description="Chitin-binding type-2 domain-containing protein" evidence="1">
    <location>
        <begin position="23"/>
        <end position="100"/>
    </location>
</feature>
<dbReference type="eggNOG" id="ENOG502TDJ9">
    <property type="taxonomic scope" value="Eukaryota"/>
</dbReference>
<sequence>MKIFTLLAVLLVAILAYGQVHAYFAPQYSGQPGCKTNEELTVGVYRHFRNKRAFWRCSEVGVAATMELCPYNQGFLESARACVPWSQWTWTPTVAPPSLP</sequence>
<gene>
    <name evidence="2" type="primary">101891385</name>
</gene>
<dbReference type="EnsemblMetazoa" id="MDOA012281-RB">
    <property type="protein sequence ID" value="MDOA012281-PB"/>
    <property type="gene ID" value="MDOA012281"/>
</dbReference>
<evidence type="ECO:0000256" key="1">
    <source>
        <dbReference type="SAM" id="SignalP"/>
    </source>
</evidence>
<reference evidence="2" key="1">
    <citation type="submission" date="2020-05" db="UniProtKB">
        <authorList>
            <consortium name="EnsemblMetazoa"/>
        </authorList>
    </citation>
    <scope>IDENTIFICATION</scope>
    <source>
        <strain evidence="2">Aabys</strain>
    </source>
</reference>